<dbReference type="PANTHER" id="PTHR48009:SF7">
    <property type="entry name" value="LEUCINE-RICH REPEAT (LRR) FAMILY PROTEIN"/>
    <property type="match status" value="1"/>
</dbReference>
<keyword evidence="2" id="KW-0732">Signal</keyword>
<proteinExistence type="predicted"/>
<dbReference type="InterPro" id="IPR053213">
    <property type="entry name" value="RLP29"/>
</dbReference>
<dbReference type="Gene3D" id="3.80.10.10">
    <property type="entry name" value="Ribonuclease Inhibitor"/>
    <property type="match status" value="1"/>
</dbReference>
<feature type="compositionally biased region" description="Gly residues" evidence="1">
    <location>
        <begin position="291"/>
        <end position="315"/>
    </location>
</feature>
<gene>
    <name evidence="3" type="ORF">CB5_LOCUS27691</name>
</gene>
<feature type="compositionally biased region" description="Pro residues" evidence="1">
    <location>
        <begin position="135"/>
        <end position="145"/>
    </location>
</feature>
<feature type="compositionally biased region" description="Pro residues" evidence="1">
    <location>
        <begin position="78"/>
        <end position="100"/>
    </location>
</feature>
<dbReference type="AlphaFoldDB" id="A0A6V7QMQ3"/>
<feature type="region of interest" description="Disordered" evidence="1">
    <location>
        <begin position="78"/>
        <end position="149"/>
    </location>
</feature>
<evidence type="ECO:0000313" key="3">
    <source>
        <dbReference type="EMBL" id="CAD1844480.1"/>
    </source>
</evidence>
<evidence type="ECO:0008006" key="4">
    <source>
        <dbReference type="Google" id="ProtNLM"/>
    </source>
</evidence>
<evidence type="ECO:0000256" key="1">
    <source>
        <dbReference type="SAM" id="MobiDB-lite"/>
    </source>
</evidence>
<organism evidence="3">
    <name type="scientific">Ananas comosus var. bracteatus</name>
    <name type="common">red pineapple</name>
    <dbReference type="NCBI Taxonomy" id="296719"/>
    <lineage>
        <taxon>Eukaryota</taxon>
        <taxon>Viridiplantae</taxon>
        <taxon>Streptophyta</taxon>
        <taxon>Embryophyta</taxon>
        <taxon>Tracheophyta</taxon>
        <taxon>Spermatophyta</taxon>
        <taxon>Magnoliopsida</taxon>
        <taxon>Liliopsida</taxon>
        <taxon>Poales</taxon>
        <taxon>Bromeliaceae</taxon>
        <taxon>Bromelioideae</taxon>
        <taxon>Ananas</taxon>
    </lineage>
</organism>
<evidence type="ECO:0000256" key="2">
    <source>
        <dbReference type="SAM" id="SignalP"/>
    </source>
</evidence>
<dbReference type="PRINTS" id="PR01217">
    <property type="entry name" value="PRICHEXTENSN"/>
</dbReference>
<dbReference type="InterPro" id="IPR032675">
    <property type="entry name" value="LRR_dom_sf"/>
</dbReference>
<feature type="compositionally biased region" description="Low complexity" evidence="1">
    <location>
        <begin position="278"/>
        <end position="290"/>
    </location>
</feature>
<dbReference type="PANTHER" id="PTHR48009">
    <property type="entry name" value="LEUCINE-RICH REPEAT (LRR) FAMILY PROTEIN"/>
    <property type="match status" value="1"/>
</dbReference>
<feature type="signal peptide" evidence="2">
    <location>
        <begin position="1"/>
        <end position="22"/>
    </location>
</feature>
<dbReference type="EMBL" id="LR862137">
    <property type="protein sequence ID" value="CAD1844480.1"/>
    <property type="molecule type" value="Genomic_DNA"/>
</dbReference>
<feature type="chain" id="PRO_5028473101" description="Leucine-rich repeat-containing N-terminal plant-type domain-containing protein" evidence="2">
    <location>
        <begin position="23"/>
        <end position="442"/>
    </location>
</feature>
<accession>A0A6V7QMQ3</accession>
<reference evidence="3" key="1">
    <citation type="submission" date="2020-07" db="EMBL/GenBank/DDBJ databases">
        <authorList>
            <person name="Lin J."/>
        </authorList>
    </citation>
    <scope>NUCLEOTIDE SEQUENCE</scope>
</reference>
<feature type="compositionally biased region" description="Low complexity" evidence="1">
    <location>
        <begin position="198"/>
        <end position="207"/>
    </location>
</feature>
<feature type="region of interest" description="Disordered" evidence="1">
    <location>
        <begin position="193"/>
        <end position="317"/>
    </location>
</feature>
<protein>
    <recommendedName>
        <fullName evidence="4">Leucine-rich repeat-containing N-terminal plant-type domain-containing protein</fullName>
    </recommendedName>
</protein>
<feature type="compositionally biased region" description="Low complexity" evidence="1">
    <location>
        <begin position="220"/>
        <end position="251"/>
    </location>
</feature>
<sequence length="442" mass="45052">MAPSLPSFFFFLLLRTLTMAYAATSPDDIEALRSFVAAVEPASVPAGSCLSTWDLARDPCDSAFGPFFTCGLLCSDPSPQPPSAASPPSPSPAPPTPATPPRRSRPSSPSPSSPPSTSPTTASPAPPRLPRRSTPSPPPPLPLPQLPLRAHPLLPLPPFASLAAAGALPRREPLRGPIPGELSSLRALAHLDLRSNNLSGPSPTSAPSGPPLPAGERQRALGALPGPGASPRSSSPHRSAATASAARCGARPSRRSGAQRAGPGGERAGGRRPRRGVRAPGAGAAELGVEPAGGAGGGAGRGGVVDEPAGGGGAGAEPDRGRAAGFFGMMPRLAAVGLEGNRFVGVIPPQYALRVAGLGLGEWAPFARLMLAGNYLIGPIPSPMEGLKEGSAVVTLADNCLLRCPRRCTSSARPAPEARRHVSRLQPRPIIPSLKLNFTINF</sequence>
<name>A0A6V7QMQ3_ANACO</name>
<feature type="compositionally biased region" description="Pro residues" evidence="1">
    <location>
        <begin position="108"/>
        <end position="117"/>
    </location>
</feature>
<dbReference type="SUPFAM" id="SSF52058">
    <property type="entry name" value="L domain-like"/>
    <property type="match status" value="1"/>
</dbReference>